<dbReference type="EC" id="2.1.1.228" evidence="5"/>
<comment type="function">
    <text evidence="1">Specifically methylates guanosine-37 in various tRNAs.</text>
</comment>
<organism evidence="16 17">
    <name type="scientific">Candidatus Giovannonibacteria bacterium GW2011_GWB1_44_23</name>
    <dbReference type="NCBI Taxonomy" id="1618652"/>
    <lineage>
        <taxon>Bacteria</taxon>
        <taxon>Candidatus Giovannoniibacteriota</taxon>
    </lineage>
</organism>
<comment type="similarity">
    <text evidence="3">Belongs to the RNA methyltransferase TrmD family.</text>
</comment>
<feature type="domain" description="tRNA methyltransferase TRMD/TRM10-type" evidence="15">
    <location>
        <begin position="1"/>
        <end position="167"/>
    </location>
</feature>
<dbReference type="PANTHER" id="PTHR46417:SF1">
    <property type="entry name" value="TRNA (GUANINE-N(1)-)-METHYLTRANSFERASE"/>
    <property type="match status" value="1"/>
</dbReference>
<dbReference type="InterPro" id="IPR029028">
    <property type="entry name" value="Alpha/beta_knot_MTases"/>
</dbReference>
<evidence type="ECO:0000256" key="10">
    <source>
        <dbReference type="ARBA" id="ARBA00022691"/>
    </source>
</evidence>
<keyword evidence="10" id="KW-0949">S-adenosyl-L-methionine</keyword>
<evidence type="ECO:0000256" key="14">
    <source>
        <dbReference type="ARBA" id="ARBA00047783"/>
    </source>
</evidence>
<dbReference type="AlphaFoldDB" id="A0A0G1IEM8"/>
<evidence type="ECO:0000256" key="13">
    <source>
        <dbReference type="ARBA" id="ARBA00033392"/>
    </source>
</evidence>
<comment type="caution">
    <text evidence="16">The sequence shown here is derived from an EMBL/GenBank/DDBJ whole genome shotgun (WGS) entry which is preliminary data.</text>
</comment>
<evidence type="ECO:0000256" key="12">
    <source>
        <dbReference type="ARBA" id="ARBA00029736"/>
    </source>
</evidence>
<evidence type="ECO:0000313" key="17">
    <source>
        <dbReference type="Proteomes" id="UP000033977"/>
    </source>
</evidence>
<dbReference type="Gene3D" id="3.40.1280.10">
    <property type="match status" value="1"/>
</dbReference>
<evidence type="ECO:0000256" key="1">
    <source>
        <dbReference type="ARBA" id="ARBA00002634"/>
    </source>
</evidence>
<evidence type="ECO:0000259" key="15">
    <source>
        <dbReference type="Pfam" id="PF01746"/>
    </source>
</evidence>
<comment type="catalytic activity">
    <reaction evidence="14">
        <text>guanosine(37) in tRNA + S-adenosyl-L-methionine = N(1)-methylguanosine(37) in tRNA + S-adenosyl-L-homocysteine + H(+)</text>
        <dbReference type="Rhea" id="RHEA:36899"/>
        <dbReference type="Rhea" id="RHEA-COMP:10145"/>
        <dbReference type="Rhea" id="RHEA-COMP:10147"/>
        <dbReference type="ChEBI" id="CHEBI:15378"/>
        <dbReference type="ChEBI" id="CHEBI:57856"/>
        <dbReference type="ChEBI" id="CHEBI:59789"/>
        <dbReference type="ChEBI" id="CHEBI:73542"/>
        <dbReference type="ChEBI" id="CHEBI:74269"/>
        <dbReference type="EC" id="2.1.1.228"/>
    </reaction>
</comment>
<reference evidence="16 17" key="1">
    <citation type="journal article" date="2015" name="Nature">
        <title>rRNA introns, odd ribosomes, and small enigmatic genomes across a large radiation of phyla.</title>
        <authorList>
            <person name="Brown C.T."/>
            <person name="Hug L.A."/>
            <person name="Thomas B.C."/>
            <person name="Sharon I."/>
            <person name="Castelle C.J."/>
            <person name="Singh A."/>
            <person name="Wilkins M.J."/>
            <person name="Williams K.H."/>
            <person name="Banfield J.F."/>
        </authorList>
    </citation>
    <scope>NUCLEOTIDE SEQUENCE [LARGE SCALE GENOMIC DNA]</scope>
</reference>
<dbReference type="SUPFAM" id="SSF75217">
    <property type="entry name" value="alpha/beta knot"/>
    <property type="match status" value="1"/>
</dbReference>
<keyword evidence="11" id="KW-0819">tRNA processing</keyword>
<dbReference type="GO" id="GO:0005829">
    <property type="term" value="C:cytosol"/>
    <property type="evidence" value="ECO:0007669"/>
    <property type="project" value="TreeGrafter"/>
</dbReference>
<evidence type="ECO:0000256" key="11">
    <source>
        <dbReference type="ARBA" id="ARBA00022694"/>
    </source>
</evidence>
<dbReference type="GO" id="GO:0052906">
    <property type="term" value="F:tRNA (guanine(37)-N1)-methyltransferase activity"/>
    <property type="evidence" value="ECO:0007669"/>
    <property type="project" value="UniProtKB-EC"/>
</dbReference>
<evidence type="ECO:0000256" key="9">
    <source>
        <dbReference type="ARBA" id="ARBA00022679"/>
    </source>
</evidence>
<sequence length="175" mass="19718">MRFDIITIFPKIFDSYFSESIIKRAVETKKIRIKVWNLRDFTKDKHKKIDNKPYGGGPGMVIGVEAFARVLNKIKKPKSKLILLSARGKQLTSKIAGEWATKYKNIILIAGRYEGVDERVKDIFKAEEISIGPYVLTGGEIPVMAVVDAVSRHIPEVLGKSESLEEKRSPATTQK</sequence>
<dbReference type="GO" id="GO:0002939">
    <property type="term" value="P:tRNA N1-guanine methylation"/>
    <property type="evidence" value="ECO:0007669"/>
    <property type="project" value="TreeGrafter"/>
</dbReference>
<keyword evidence="8 16" id="KW-0489">Methyltransferase</keyword>
<dbReference type="InterPro" id="IPR016009">
    <property type="entry name" value="tRNA_MeTrfase_TRMD/TRM10"/>
</dbReference>
<dbReference type="InterPro" id="IPR002649">
    <property type="entry name" value="tRNA_m1G_MeTrfase_TrmD"/>
</dbReference>
<protein>
    <recommendedName>
        <fullName evidence="6">tRNA (guanine-N(1)-)-methyltransferase</fullName>
        <ecNumber evidence="5">2.1.1.228</ecNumber>
    </recommendedName>
    <alternativeName>
        <fullName evidence="12">M1G-methyltransferase</fullName>
    </alternativeName>
    <alternativeName>
        <fullName evidence="13">tRNA [GM37] methyltransferase</fullName>
    </alternativeName>
</protein>
<dbReference type="InterPro" id="IPR029026">
    <property type="entry name" value="tRNA_m1G_MTases_N"/>
</dbReference>
<dbReference type="PATRIC" id="fig|1618652.3.peg.469"/>
<evidence type="ECO:0000256" key="4">
    <source>
        <dbReference type="ARBA" id="ARBA00011738"/>
    </source>
</evidence>
<evidence type="ECO:0000256" key="7">
    <source>
        <dbReference type="ARBA" id="ARBA00022490"/>
    </source>
</evidence>
<dbReference type="FunFam" id="3.40.1280.10:FF:000001">
    <property type="entry name" value="tRNA (guanine-N(1)-)-methyltransferase"/>
    <property type="match status" value="1"/>
</dbReference>
<dbReference type="EMBL" id="LCIN01000006">
    <property type="protein sequence ID" value="KKT57283.1"/>
    <property type="molecule type" value="Genomic_DNA"/>
</dbReference>
<evidence type="ECO:0000256" key="3">
    <source>
        <dbReference type="ARBA" id="ARBA00007630"/>
    </source>
</evidence>
<name>A0A0G1IEM8_9BACT</name>
<evidence type="ECO:0000256" key="2">
    <source>
        <dbReference type="ARBA" id="ARBA00004496"/>
    </source>
</evidence>
<keyword evidence="7" id="KW-0963">Cytoplasm</keyword>
<evidence type="ECO:0000256" key="8">
    <source>
        <dbReference type="ARBA" id="ARBA00022603"/>
    </source>
</evidence>
<evidence type="ECO:0000256" key="6">
    <source>
        <dbReference type="ARBA" id="ARBA00014679"/>
    </source>
</evidence>
<proteinExistence type="inferred from homology"/>
<evidence type="ECO:0000313" key="16">
    <source>
        <dbReference type="EMBL" id="KKT57283.1"/>
    </source>
</evidence>
<comment type="subunit">
    <text evidence="4">Homodimer.</text>
</comment>
<accession>A0A0G1IEM8</accession>
<evidence type="ECO:0000256" key="5">
    <source>
        <dbReference type="ARBA" id="ARBA00012807"/>
    </source>
</evidence>
<dbReference type="Pfam" id="PF01746">
    <property type="entry name" value="tRNA_m1G_MT"/>
    <property type="match status" value="1"/>
</dbReference>
<keyword evidence="9 16" id="KW-0808">Transferase</keyword>
<gene>
    <name evidence="16" type="ORF">UW49_C0006G0036</name>
</gene>
<dbReference type="PANTHER" id="PTHR46417">
    <property type="entry name" value="TRNA (GUANINE-N(1)-)-METHYLTRANSFERASE"/>
    <property type="match status" value="1"/>
</dbReference>
<comment type="subcellular location">
    <subcellularLocation>
        <location evidence="2">Cytoplasm</location>
    </subcellularLocation>
</comment>
<dbReference type="Proteomes" id="UP000033977">
    <property type="component" value="Unassembled WGS sequence"/>
</dbReference>